<evidence type="ECO:0008006" key="4">
    <source>
        <dbReference type="Google" id="ProtNLM"/>
    </source>
</evidence>
<proteinExistence type="predicted"/>
<evidence type="ECO:0000256" key="1">
    <source>
        <dbReference type="SAM" id="MobiDB-lite"/>
    </source>
</evidence>
<dbReference type="Proteomes" id="UP000041254">
    <property type="component" value="Unassembled WGS sequence"/>
</dbReference>
<dbReference type="InParanoid" id="A0A0G4GCB0"/>
<organism evidence="2 3">
    <name type="scientific">Vitrella brassicaformis (strain CCMP3155)</name>
    <dbReference type="NCBI Taxonomy" id="1169540"/>
    <lineage>
        <taxon>Eukaryota</taxon>
        <taxon>Sar</taxon>
        <taxon>Alveolata</taxon>
        <taxon>Colpodellida</taxon>
        <taxon>Vitrellaceae</taxon>
        <taxon>Vitrella</taxon>
    </lineage>
</organism>
<name>A0A0G4GCB0_VITBC</name>
<accession>A0A0G4GCB0</accession>
<reference evidence="2 3" key="1">
    <citation type="submission" date="2014-11" db="EMBL/GenBank/DDBJ databases">
        <authorList>
            <person name="Zhu J."/>
            <person name="Qi W."/>
            <person name="Song R."/>
        </authorList>
    </citation>
    <scope>NUCLEOTIDE SEQUENCE [LARGE SCALE GENOMIC DNA]</scope>
</reference>
<sequence length="225" mass="24790">MMADFSSPETQAIANEIIRQRQLAAPPPNASLCGVQPEKLAHVCDHMATLEAVRLALVNKTMQDTCRSPFVIRHLIITPATHKLWRRASRAVLRQRRSRLTHLQTAAIATDEEVYSRGHEDQPGDDTASDDGREEDDEPAQVVGDNEEVTEGRHRARGHRAVYAKMLEGSAASLKKCRFEDKTTIEPVSPVDLPNVYSSPGPPRVTFGKLEGGGDEWGAVARHGL</sequence>
<keyword evidence="3" id="KW-1185">Reference proteome</keyword>
<dbReference type="VEuPathDB" id="CryptoDB:Vbra_9885"/>
<gene>
    <name evidence="2" type="ORF">Vbra_9885</name>
</gene>
<dbReference type="PhylomeDB" id="A0A0G4GCB0"/>
<feature type="region of interest" description="Disordered" evidence="1">
    <location>
        <begin position="110"/>
        <end position="157"/>
    </location>
</feature>
<evidence type="ECO:0000313" key="3">
    <source>
        <dbReference type="Proteomes" id="UP000041254"/>
    </source>
</evidence>
<dbReference type="EMBL" id="CDMY01000616">
    <property type="protein sequence ID" value="CEM26481.1"/>
    <property type="molecule type" value="Genomic_DNA"/>
</dbReference>
<dbReference type="AlphaFoldDB" id="A0A0G4GCB0"/>
<evidence type="ECO:0000313" key="2">
    <source>
        <dbReference type="EMBL" id="CEM26481.1"/>
    </source>
</evidence>
<feature type="compositionally biased region" description="Acidic residues" evidence="1">
    <location>
        <begin position="123"/>
        <end position="149"/>
    </location>
</feature>
<protein>
    <recommendedName>
        <fullName evidence="4">F-box domain-containing protein</fullName>
    </recommendedName>
</protein>